<feature type="region of interest" description="Disordered" evidence="1">
    <location>
        <begin position="685"/>
        <end position="722"/>
    </location>
</feature>
<feature type="compositionally biased region" description="Polar residues" evidence="1">
    <location>
        <begin position="685"/>
        <end position="701"/>
    </location>
</feature>
<evidence type="ECO:0000313" key="3">
    <source>
        <dbReference type="Proteomes" id="UP001066276"/>
    </source>
</evidence>
<gene>
    <name evidence="2" type="ORF">NDU88_000920</name>
</gene>
<protein>
    <recommendedName>
        <fullName evidence="4">Coiled-coil domain-containing protein 87</fullName>
    </recommendedName>
</protein>
<dbReference type="EMBL" id="JANPWB010000011">
    <property type="protein sequence ID" value="KAJ1122433.1"/>
    <property type="molecule type" value="Genomic_DNA"/>
</dbReference>
<keyword evidence="3" id="KW-1185">Reference proteome</keyword>
<feature type="compositionally biased region" description="Polar residues" evidence="1">
    <location>
        <begin position="212"/>
        <end position="222"/>
    </location>
</feature>
<accession>A0AAV7P774</accession>
<name>A0AAV7P774_PLEWA</name>
<dbReference type="InterPro" id="IPR037383">
    <property type="entry name" value="CCDC87"/>
</dbReference>
<evidence type="ECO:0008006" key="4">
    <source>
        <dbReference type="Google" id="ProtNLM"/>
    </source>
</evidence>
<organism evidence="2 3">
    <name type="scientific">Pleurodeles waltl</name>
    <name type="common">Iberian ribbed newt</name>
    <dbReference type="NCBI Taxonomy" id="8319"/>
    <lineage>
        <taxon>Eukaryota</taxon>
        <taxon>Metazoa</taxon>
        <taxon>Chordata</taxon>
        <taxon>Craniata</taxon>
        <taxon>Vertebrata</taxon>
        <taxon>Euteleostomi</taxon>
        <taxon>Amphibia</taxon>
        <taxon>Batrachia</taxon>
        <taxon>Caudata</taxon>
        <taxon>Salamandroidea</taxon>
        <taxon>Salamandridae</taxon>
        <taxon>Pleurodelinae</taxon>
        <taxon>Pleurodeles</taxon>
    </lineage>
</organism>
<reference evidence="2" key="1">
    <citation type="journal article" date="2022" name="bioRxiv">
        <title>Sequencing and chromosome-scale assembly of the giantPleurodeles waltlgenome.</title>
        <authorList>
            <person name="Brown T."/>
            <person name="Elewa A."/>
            <person name="Iarovenko S."/>
            <person name="Subramanian E."/>
            <person name="Araus A.J."/>
            <person name="Petzold A."/>
            <person name="Susuki M."/>
            <person name="Suzuki K.-i.T."/>
            <person name="Hayashi T."/>
            <person name="Toyoda A."/>
            <person name="Oliveira C."/>
            <person name="Osipova E."/>
            <person name="Leigh N.D."/>
            <person name="Simon A."/>
            <person name="Yun M.H."/>
        </authorList>
    </citation>
    <scope>NUCLEOTIDE SEQUENCE</scope>
    <source>
        <strain evidence="2">20211129_DDA</strain>
        <tissue evidence="2">Liver</tissue>
    </source>
</reference>
<dbReference type="PANTHER" id="PTHR16078:SF1">
    <property type="entry name" value="COILED-COIL DOMAIN-CONTAINING PROTEIN 87"/>
    <property type="match status" value="1"/>
</dbReference>
<dbReference type="PANTHER" id="PTHR16078">
    <property type="entry name" value="COILED-COIL DOMAIN-CONTAINING PROTEIN 87"/>
    <property type="match status" value="1"/>
</dbReference>
<evidence type="ECO:0000313" key="2">
    <source>
        <dbReference type="EMBL" id="KAJ1122433.1"/>
    </source>
</evidence>
<proteinExistence type="predicted"/>
<feature type="region of interest" description="Disordered" evidence="1">
    <location>
        <begin position="41"/>
        <end position="66"/>
    </location>
</feature>
<feature type="region of interest" description="Disordered" evidence="1">
    <location>
        <begin position="201"/>
        <end position="299"/>
    </location>
</feature>
<evidence type="ECO:0000256" key="1">
    <source>
        <dbReference type="SAM" id="MobiDB-lite"/>
    </source>
</evidence>
<feature type="compositionally biased region" description="Low complexity" evidence="1">
    <location>
        <begin position="225"/>
        <end position="240"/>
    </location>
</feature>
<dbReference type="Pfam" id="PF03999">
    <property type="entry name" value="MAP65_ASE1"/>
    <property type="match status" value="1"/>
</dbReference>
<sequence>MASYRGLPPDLNSGGIARLYQELLQPLTLLPRPGAGSRGYPVGLSSALATPEADSPAPLTREAEGSAPLSALPRLLEARMRRLPCPGLPAAVKSALQELVLEEVRALCREPRLWAPEPSLSPGEQQELRRRTVAHAALVAEGLLQHYLQLLRQAGPGGLLTPPAALARLRAQLMLHCAQLLHPHSVRVCLLRDMRELREAQASAGRDGTAPTRGSTGGSAKTLSGARPATNTGGAAGAPRISTGGDAQPVGHVSKSPGGVTGTADAQVTSTRCALDRQPRKVRPFSPGEASMSEKKRALPSREIRCTNTGRASGHQAVPNHQIQQPRFGYPPIDHEAADYPQEFRPLTCKTFTSCLSALTMDYFVNLSRPHIERHRQQRVEDLREIQSIPPLDLSKVYHLLRCPQVRVDSSTGMPCQAVRTPCPVLCSKGPRSAQQTKAFRVADLNRCQSLPNLRMGELSTEELGIPMKRFLSQTSLLPPSGATADVEVSAEDDLRKLMEPSKEQTLPSAEDPSNDAELPPLIRALNHGKVNTSKLRDMQERIRVLSEKEEVKLREDTVLSEEQACPQSDAVYLHIPNKPTLKTADVQISNRIFLDVSDIKKYPPIYNELLGEIEPATVSRLDKSLSKGEDVRDVYSELKNSIPTDHLRFDQDPCIEPYAANVDLSKCMTSSTLTRRREERVINPQLTNLIQHDQFSSDRGTSGDHQENLSSQDHRRSHAQSSWIKQLKETLSLDDYLKYVSSQDTDYLGVVFHLYNSDDSEDEDQAAIEAATKQREERKKEKAKLLAQLWSKKEQRFPGMWNANSILLGGLGGICGFGAVEPEQEVEEASTTAELEVIQSRLEAVWKSLHVPESERLDMAIKYSSREYQALIPKAVDAWEKATEVILQREQLLKKLEMFEQTASDPNRFFQRGYEGSFVARKKEAKERKALHFQISKTEAELLKMLQKIKKTYKDTMTFKGRPYLEKMQWDKTEMLYWLQQERRKISMGIDPKNENLCAMLPPLHAPL</sequence>
<comment type="caution">
    <text evidence="2">The sequence shown here is derived from an EMBL/GenBank/DDBJ whole genome shotgun (WGS) entry which is preliminary data.</text>
</comment>
<dbReference type="AlphaFoldDB" id="A0AAV7P774"/>
<dbReference type="Gene3D" id="1.20.58.1520">
    <property type="match status" value="1"/>
</dbReference>
<dbReference type="Proteomes" id="UP001066276">
    <property type="component" value="Chromosome 7"/>
</dbReference>